<dbReference type="InterPro" id="IPR046335">
    <property type="entry name" value="LacI/GalR-like_sensor"/>
</dbReference>
<dbReference type="Pfam" id="PF13377">
    <property type="entry name" value="Peripla_BP_3"/>
    <property type="match status" value="1"/>
</dbReference>
<dbReference type="CDD" id="cd01392">
    <property type="entry name" value="HTH_LacI"/>
    <property type="match status" value="1"/>
</dbReference>
<dbReference type="OrthoDB" id="891936at2"/>
<organism evidence="5 6">
    <name type="scientific">Hymenobacter rigui</name>
    <dbReference type="NCBI Taxonomy" id="334424"/>
    <lineage>
        <taxon>Bacteria</taxon>
        <taxon>Pseudomonadati</taxon>
        <taxon>Bacteroidota</taxon>
        <taxon>Cytophagia</taxon>
        <taxon>Cytophagales</taxon>
        <taxon>Hymenobacteraceae</taxon>
        <taxon>Hymenobacter</taxon>
    </lineage>
</organism>
<dbReference type="Gene3D" id="3.40.50.2300">
    <property type="match status" value="2"/>
</dbReference>
<protein>
    <submittedName>
        <fullName evidence="5">LacI family transcriptional regulator</fullName>
    </submittedName>
</protein>
<dbReference type="PANTHER" id="PTHR30146:SF109">
    <property type="entry name" value="HTH-TYPE TRANSCRIPTIONAL REGULATOR GALS"/>
    <property type="match status" value="1"/>
</dbReference>
<evidence type="ECO:0000256" key="3">
    <source>
        <dbReference type="ARBA" id="ARBA00023163"/>
    </source>
</evidence>
<keyword evidence="2" id="KW-0238">DNA-binding</keyword>
<feature type="domain" description="HTH lacI-type" evidence="4">
    <location>
        <begin position="81"/>
        <end position="135"/>
    </location>
</feature>
<dbReference type="SUPFAM" id="SSF53822">
    <property type="entry name" value="Periplasmic binding protein-like I"/>
    <property type="match status" value="1"/>
</dbReference>
<evidence type="ECO:0000313" key="6">
    <source>
        <dbReference type="Proteomes" id="UP000273500"/>
    </source>
</evidence>
<proteinExistence type="predicted"/>
<gene>
    <name evidence="5" type="ORF">EI291_12100</name>
</gene>
<sequence>MRACSSGSSASINWCGPRKARAARAPRIHRNPCRPRSRLYANSTQENAQTVQVLAWGLRILPTIFSGVVPQSQNSLARTKASITDLAAQLGISVSTVSRALSDHPSISDATKKRVWKLAQELHYQPNHMAAGLRKGRSNLLGVMVPHIDGHFFTLVVKGIETVASKAGFNVLICQSNEDVVHERKNIETLLSAQVEGILVSLSRTTRDFRHFEKVRKQEIPLVFFDRILDGQDVSAVVLDDRAGGYQSTKHLIAQGCRRIAHFGGPQHLNIYKDRQQGYLDALRESGLPIESELILHSNMALDDGVAGMQQLLQLPNPPDAVFSASDFSAVGALQELKRRGLRVPQHMALAGFSNETFTSLTEPMLTSVDQRCEQMGQSAVRLFLEMREHTSTPFSPRRILLQPELLIRDSSLHTAS</sequence>
<accession>A0A3R9P211</accession>
<dbReference type="PROSITE" id="PS50932">
    <property type="entry name" value="HTH_LACI_2"/>
    <property type="match status" value="1"/>
</dbReference>
<keyword evidence="1" id="KW-0805">Transcription regulation</keyword>
<dbReference type="GO" id="GO:0003700">
    <property type="term" value="F:DNA-binding transcription factor activity"/>
    <property type="evidence" value="ECO:0007669"/>
    <property type="project" value="TreeGrafter"/>
</dbReference>
<dbReference type="InterPro" id="IPR028082">
    <property type="entry name" value="Peripla_BP_I"/>
</dbReference>
<dbReference type="SUPFAM" id="SSF47413">
    <property type="entry name" value="lambda repressor-like DNA-binding domains"/>
    <property type="match status" value="1"/>
</dbReference>
<dbReference type="Proteomes" id="UP000273500">
    <property type="component" value="Unassembled WGS sequence"/>
</dbReference>
<dbReference type="Gene3D" id="1.10.260.40">
    <property type="entry name" value="lambda repressor-like DNA-binding domains"/>
    <property type="match status" value="1"/>
</dbReference>
<comment type="caution">
    <text evidence="5">The sequence shown here is derived from an EMBL/GenBank/DDBJ whole genome shotgun (WGS) entry which is preliminary data.</text>
</comment>
<dbReference type="EMBL" id="RWIT01000005">
    <property type="protein sequence ID" value="RSK48452.1"/>
    <property type="molecule type" value="Genomic_DNA"/>
</dbReference>
<dbReference type="PANTHER" id="PTHR30146">
    <property type="entry name" value="LACI-RELATED TRANSCRIPTIONAL REPRESSOR"/>
    <property type="match status" value="1"/>
</dbReference>
<reference evidence="5 6" key="1">
    <citation type="submission" date="2018-12" db="EMBL/GenBank/DDBJ databases">
        <authorList>
            <person name="Feng G."/>
            <person name="Zhu H."/>
        </authorList>
    </citation>
    <scope>NUCLEOTIDE SEQUENCE [LARGE SCALE GENOMIC DNA]</scope>
    <source>
        <strain evidence="5 6">KCTC 12533</strain>
    </source>
</reference>
<dbReference type="Pfam" id="PF00356">
    <property type="entry name" value="LacI"/>
    <property type="match status" value="1"/>
</dbReference>
<dbReference type="SMART" id="SM00354">
    <property type="entry name" value="HTH_LACI"/>
    <property type="match status" value="1"/>
</dbReference>
<name>A0A3R9P211_9BACT</name>
<dbReference type="GO" id="GO:0000976">
    <property type="term" value="F:transcription cis-regulatory region binding"/>
    <property type="evidence" value="ECO:0007669"/>
    <property type="project" value="TreeGrafter"/>
</dbReference>
<evidence type="ECO:0000256" key="1">
    <source>
        <dbReference type="ARBA" id="ARBA00023015"/>
    </source>
</evidence>
<dbReference type="AlphaFoldDB" id="A0A3R9P211"/>
<keyword evidence="6" id="KW-1185">Reference proteome</keyword>
<keyword evidence="3" id="KW-0804">Transcription</keyword>
<evidence type="ECO:0000259" key="4">
    <source>
        <dbReference type="PROSITE" id="PS50932"/>
    </source>
</evidence>
<evidence type="ECO:0000313" key="5">
    <source>
        <dbReference type="EMBL" id="RSK48452.1"/>
    </source>
</evidence>
<dbReference type="InterPro" id="IPR010982">
    <property type="entry name" value="Lambda_DNA-bd_dom_sf"/>
</dbReference>
<evidence type="ECO:0000256" key="2">
    <source>
        <dbReference type="ARBA" id="ARBA00023125"/>
    </source>
</evidence>
<dbReference type="InterPro" id="IPR000843">
    <property type="entry name" value="HTH_LacI"/>
</dbReference>
<dbReference type="CDD" id="cd06267">
    <property type="entry name" value="PBP1_LacI_sugar_binding-like"/>
    <property type="match status" value="1"/>
</dbReference>